<dbReference type="KEGG" id="gfm:Enr17x_57110"/>
<dbReference type="EMBL" id="CP037452">
    <property type="protein sequence ID" value="QDV53630.1"/>
    <property type="molecule type" value="Genomic_DNA"/>
</dbReference>
<feature type="transmembrane region" description="Helical" evidence="1">
    <location>
        <begin position="16"/>
        <end position="37"/>
    </location>
</feature>
<name>A0A518IKL6_9PLAN</name>
<dbReference type="OrthoDB" id="288005at2"/>
<feature type="transmembrane region" description="Helical" evidence="1">
    <location>
        <begin position="430"/>
        <end position="450"/>
    </location>
</feature>
<feature type="transmembrane region" description="Helical" evidence="1">
    <location>
        <begin position="503"/>
        <end position="523"/>
    </location>
</feature>
<evidence type="ECO:0000313" key="2">
    <source>
        <dbReference type="EMBL" id="QDV53630.1"/>
    </source>
</evidence>
<dbReference type="Proteomes" id="UP000318313">
    <property type="component" value="Chromosome"/>
</dbReference>
<feature type="transmembrane region" description="Helical" evidence="1">
    <location>
        <begin position="361"/>
        <end position="383"/>
    </location>
</feature>
<evidence type="ECO:0000256" key="1">
    <source>
        <dbReference type="SAM" id="Phobius"/>
    </source>
</evidence>
<feature type="transmembrane region" description="Helical" evidence="1">
    <location>
        <begin position="535"/>
        <end position="559"/>
    </location>
</feature>
<dbReference type="AlphaFoldDB" id="A0A518IKL6"/>
<evidence type="ECO:0000313" key="3">
    <source>
        <dbReference type="Proteomes" id="UP000318313"/>
    </source>
</evidence>
<keyword evidence="1" id="KW-1133">Transmembrane helix</keyword>
<feature type="transmembrane region" description="Helical" evidence="1">
    <location>
        <begin position="403"/>
        <end position="423"/>
    </location>
</feature>
<protein>
    <submittedName>
        <fullName evidence="2">Uncharacterized protein</fullName>
    </submittedName>
</protein>
<sequence length="565" mass="63212">MNSAFYTTTRLFLKRAWVGALLAVGTLVLGPLLYRIVFESPQSGVSAGSQELLSLHIFYLVCSWIFFLAVGFYAIQGSQKICMGLPVRSTAIATWMMLVTVSLVVLLQLVTNGAYRVLFFDQHWLSEYWPLLGPLLFLVTLILVSHAIYWGVYAVSFTRAFCWTVSIVGLFWWFISRYFPNGFRADAVSWKHVTLEEFFTLFIVSIAAWYWGTREFANVRSGIAVPSTHWQAMHRWWDSLMSGAVSESNAVPASVRSSLARLHWRDSCQRAVIVYGTLFGITVLVVNLAMRQAFGSTLHQYLDGFLAITLAFSVIAAVLSGIQIGEGICAPGRTEMKRFLATAPLSDCDFYQPLFLNLFRAMVSIFLMIQLGLFFSFVTLLLLDGAAIFNADLAVLSGIILRYAVYYLVCFWIINANLISIFWTGRTWFIYGLIGGGLGLFGLFIAFGAFLEHYSIHHLGSRDISPFMSFLIFAFLSGSLLLLGGTALAYVTACRKKLIQVSTCLIAFVLWVIGVSLACYFLCSPPTRPNHVVDLSAILFFVSLCTQFLTPFASIPLALSWNRHR</sequence>
<feature type="transmembrane region" description="Helical" evidence="1">
    <location>
        <begin position="57"/>
        <end position="75"/>
    </location>
</feature>
<feature type="transmembrane region" description="Helical" evidence="1">
    <location>
        <begin position="470"/>
        <end position="491"/>
    </location>
</feature>
<organism evidence="2 3">
    <name type="scientific">Gimesia fumaroli</name>
    <dbReference type="NCBI Taxonomy" id="2527976"/>
    <lineage>
        <taxon>Bacteria</taxon>
        <taxon>Pseudomonadati</taxon>
        <taxon>Planctomycetota</taxon>
        <taxon>Planctomycetia</taxon>
        <taxon>Planctomycetales</taxon>
        <taxon>Planctomycetaceae</taxon>
        <taxon>Gimesia</taxon>
    </lineage>
</organism>
<proteinExistence type="predicted"/>
<keyword evidence="1" id="KW-0812">Transmembrane</keyword>
<feature type="transmembrane region" description="Helical" evidence="1">
    <location>
        <begin position="157"/>
        <end position="175"/>
    </location>
</feature>
<reference evidence="2 3" key="1">
    <citation type="submission" date="2019-03" db="EMBL/GenBank/DDBJ databases">
        <title>Deep-cultivation of Planctomycetes and their phenomic and genomic characterization uncovers novel biology.</title>
        <authorList>
            <person name="Wiegand S."/>
            <person name="Jogler M."/>
            <person name="Boedeker C."/>
            <person name="Pinto D."/>
            <person name="Vollmers J."/>
            <person name="Rivas-Marin E."/>
            <person name="Kohn T."/>
            <person name="Peeters S.H."/>
            <person name="Heuer A."/>
            <person name="Rast P."/>
            <person name="Oberbeckmann S."/>
            <person name="Bunk B."/>
            <person name="Jeske O."/>
            <person name="Meyerdierks A."/>
            <person name="Storesund J.E."/>
            <person name="Kallscheuer N."/>
            <person name="Luecker S."/>
            <person name="Lage O.M."/>
            <person name="Pohl T."/>
            <person name="Merkel B.J."/>
            <person name="Hornburger P."/>
            <person name="Mueller R.-W."/>
            <person name="Bruemmer F."/>
            <person name="Labrenz M."/>
            <person name="Spormann A.M."/>
            <person name="Op den Camp H."/>
            <person name="Overmann J."/>
            <person name="Amann R."/>
            <person name="Jetten M.S.M."/>
            <person name="Mascher T."/>
            <person name="Medema M.H."/>
            <person name="Devos D.P."/>
            <person name="Kaster A.-K."/>
            <person name="Ovreas L."/>
            <person name="Rohde M."/>
            <person name="Galperin M.Y."/>
            <person name="Jogler C."/>
        </authorList>
    </citation>
    <scope>NUCLEOTIDE SEQUENCE [LARGE SCALE GENOMIC DNA]</scope>
    <source>
        <strain evidence="2 3">Enr17</strain>
    </source>
</reference>
<accession>A0A518IKL6</accession>
<feature type="transmembrane region" description="Helical" evidence="1">
    <location>
        <begin position="305"/>
        <end position="329"/>
    </location>
</feature>
<feature type="transmembrane region" description="Helical" evidence="1">
    <location>
        <begin position="131"/>
        <end position="150"/>
    </location>
</feature>
<dbReference type="RefSeq" id="WP_145313291.1">
    <property type="nucleotide sequence ID" value="NZ_CP037452.1"/>
</dbReference>
<feature type="transmembrane region" description="Helical" evidence="1">
    <location>
        <begin position="87"/>
        <end position="111"/>
    </location>
</feature>
<feature type="transmembrane region" description="Helical" evidence="1">
    <location>
        <begin position="195"/>
        <end position="212"/>
    </location>
</feature>
<gene>
    <name evidence="2" type="ORF">Enr17x_57110</name>
</gene>
<feature type="transmembrane region" description="Helical" evidence="1">
    <location>
        <begin position="271"/>
        <end position="290"/>
    </location>
</feature>
<keyword evidence="1" id="KW-0472">Membrane</keyword>
<keyword evidence="3" id="KW-1185">Reference proteome</keyword>